<feature type="signal peptide" evidence="1">
    <location>
        <begin position="1"/>
        <end position="24"/>
    </location>
</feature>
<keyword evidence="1" id="KW-0732">Signal</keyword>
<accession>A0A552J7B9</accession>
<evidence type="ECO:0000256" key="1">
    <source>
        <dbReference type="SAM" id="SignalP"/>
    </source>
</evidence>
<comment type="caution">
    <text evidence="4">The sequence shown here is derived from an EMBL/GenBank/DDBJ whole genome shotgun (WGS) entry which is preliminary data.</text>
</comment>
<dbReference type="NCBIfam" id="TIGR02595">
    <property type="entry name" value="PEP_CTERM"/>
    <property type="match status" value="1"/>
</dbReference>
<feature type="chain" id="PRO_5021882853" evidence="1">
    <location>
        <begin position="25"/>
        <end position="226"/>
    </location>
</feature>
<gene>
    <name evidence="4" type="ORF">EWV75_22640</name>
</gene>
<dbReference type="InterPro" id="IPR025141">
    <property type="entry name" value="DUF4082"/>
</dbReference>
<feature type="domain" description="DUF4082" evidence="3">
    <location>
        <begin position="42"/>
        <end position="126"/>
    </location>
</feature>
<proteinExistence type="predicted"/>
<protein>
    <submittedName>
        <fullName evidence="4">DUF4082 domain-containing protein</fullName>
    </submittedName>
</protein>
<dbReference type="AlphaFoldDB" id="A0A552J7B9"/>
<organism evidence="4 5">
    <name type="scientific">Microcystis wesenbergii Mw_QC_S_20081001_S30D</name>
    <dbReference type="NCBI Taxonomy" id="2486245"/>
    <lineage>
        <taxon>Bacteria</taxon>
        <taxon>Bacillati</taxon>
        <taxon>Cyanobacteriota</taxon>
        <taxon>Cyanophyceae</taxon>
        <taxon>Oscillatoriophycideae</taxon>
        <taxon>Chroococcales</taxon>
        <taxon>Microcystaceae</taxon>
        <taxon>Microcystis</taxon>
    </lineage>
</organism>
<evidence type="ECO:0000259" key="2">
    <source>
        <dbReference type="Pfam" id="PF07589"/>
    </source>
</evidence>
<feature type="domain" description="Ice-binding protein C-terminal" evidence="2">
    <location>
        <begin position="186"/>
        <end position="206"/>
    </location>
</feature>
<dbReference type="Pfam" id="PF13313">
    <property type="entry name" value="DUF4082"/>
    <property type="match status" value="1"/>
</dbReference>
<dbReference type="EMBL" id="SFAT01000207">
    <property type="protein sequence ID" value="TRU91602.1"/>
    <property type="molecule type" value="Genomic_DNA"/>
</dbReference>
<evidence type="ECO:0000259" key="3">
    <source>
        <dbReference type="Pfam" id="PF13313"/>
    </source>
</evidence>
<dbReference type="Proteomes" id="UP000320523">
    <property type="component" value="Unassembled WGS sequence"/>
</dbReference>
<name>A0A552J7B9_9CHRO</name>
<dbReference type="Pfam" id="PF07589">
    <property type="entry name" value="PEP-CTERM"/>
    <property type="match status" value="1"/>
</dbReference>
<dbReference type="InterPro" id="IPR013424">
    <property type="entry name" value="Ice-binding_C"/>
</dbReference>
<evidence type="ECO:0000313" key="5">
    <source>
        <dbReference type="Proteomes" id="UP000320523"/>
    </source>
</evidence>
<reference evidence="4 5" key="1">
    <citation type="submission" date="2019-01" db="EMBL/GenBank/DDBJ databases">
        <title>Coherence of Microcystis species and biogeography revealed through population genomics.</title>
        <authorList>
            <person name="Perez-Carrascal O.M."/>
            <person name="Terrat Y."/>
            <person name="Giani A."/>
            <person name="Fortin N."/>
            <person name="Tromas N."/>
            <person name="Shapiro B.J."/>
        </authorList>
    </citation>
    <scope>NUCLEOTIDE SEQUENCE [LARGE SCALE GENOMIC DNA]</scope>
    <source>
        <strain evidence="4">Mw_QC_S_20081001_S30D</strain>
    </source>
</reference>
<sequence length="226" mass="23412">MLKNSAAISALVVPFLLFPTQAQAIVALQSFTGGSVFTSIGQTHRTIGWSFTANDNLSVTSLGLWDETPADPLGQSHQVGLWSSTGTLLGSATIQTNSPLTGSFRYAAITPVALTSGLTYFLGSEVYDPFSDGYTSGASSIVTAPEITFLGTAVNNSAGGFSFPSNTGSDNGRFGPNFQFQVISTSVPEPTSTLSLLALGTLGAASTLKRKLKPSKSAEKETTKVG</sequence>
<evidence type="ECO:0000313" key="4">
    <source>
        <dbReference type="EMBL" id="TRU91602.1"/>
    </source>
</evidence>